<comment type="caution">
    <text evidence="3">Lacks conserved residue(s) required for the propagation of feature annotation.</text>
</comment>
<evidence type="ECO:0000256" key="3">
    <source>
        <dbReference type="PROSITE-ProRule" id="PRU01240"/>
    </source>
</evidence>
<dbReference type="Pfam" id="PF17766">
    <property type="entry name" value="fn3_6"/>
    <property type="match status" value="1"/>
</dbReference>
<keyword evidence="7" id="KW-1185">Reference proteome</keyword>
<dbReference type="PROSITE" id="PS51892">
    <property type="entry name" value="SUBTILASE"/>
    <property type="match status" value="1"/>
</dbReference>
<dbReference type="GO" id="GO:0006508">
    <property type="term" value="P:proteolysis"/>
    <property type="evidence" value="ECO:0007669"/>
    <property type="project" value="InterPro"/>
</dbReference>
<comment type="caution">
    <text evidence="6">The sequence shown here is derived from an EMBL/GenBank/DDBJ whole genome shotgun (WGS) entry which is preliminary data.</text>
</comment>
<evidence type="ECO:0000256" key="1">
    <source>
        <dbReference type="ARBA" id="ARBA00011073"/>
    </source>
</evidence>
<dbReference type="InterPro" id="IPR000209">
    <property type="entry name" value="Peptidase_S8/S53_dom"/>
</dbReference>
<evidence type="ECO:0000259" key="5">
    <source>
        <dbReference type="Pfam" id="PF17766"/>
    </source>
</evidence>
<proteinExistence type="inferred from homology"/>
<name>A0A2G3AEB3_CAPAN</name>
<keyword evidence="2" id="KW-0732">Signal</keyword>
<feature type="domain" description="Peptidase S8/S53" evidence="4">
    <location>
        <begin position="1"/>
        <end position="37"/>
    </location>
</feature>
<dbReference type="PANTHER" id="PTHR10795">
    <property type="entry name" value="PROPROTEIN CONVERTASE SUBTILISIN/KEXIN"/>
    <property type="match status" value="1"/>
</dbReference>
<dbReference type="InterPro" id="IPR045051">
    <property type="entry name" value="SBT"/>
</dbReference>
<feature type="domain" description="Subtilisin-like protease fibronectin type-III" evidence="5">
    <location>
        <begin position="114"/>
        <end position="209"/>
    </location>
</feature>
<dbReference type="InterPro" id="IPR036852">
    <property type="entry name" value="Peptidase_S8/S53_dom_sf"/>
</dbReference>
<accession>A0A2G3AEB3</accession>
<dbReference type="EMBL" id="AYRZ02000001">
    <property type="protein sequence ID" value="PHT92564.1"/>
    <property type="molecule type" value="Genomic_DNA"/>
</dbReference>
<evidence type="ECO:0000313" key="6">
    <source>
        <dbReference type="EMBL" id="PHT92564.1"/>
    </source>
</evidence>
<dbReference type="Gene3D" id="2.60.40.2310">
    <property type="match status" value="1"/>
</dbReference>
<dbReference type="STRING" id="4072.A0A2G3AEB3"/>
<dbReference type="InterPro" id="IPR041469">
    <property type="entry name" value="Subtilisin-like_FN3"/>
</dbReference>
<dbReference type="Pfam" id="PF00082">
    <property type="entry name" value="Peptidase_S8"/>
    <property type="match status" value="1"/>
</dbReference>
<protein>
    <submittedName>
        <fullName evidence="6">Uncharacterized protein</fullName>
    </submittedName>
</protein>
<evidence type="ECO:0000259" key="4">
    <source>
        <dbReference type="Pfam" id="PF00082"/>
    </source>
</evidence>
<reference evidence="6 7" key="1">
    <citation type="journal article" date="2014" name="Nat. Genet.">
        <title>Genome sequence of the hot pepper provides insights into the evolution of pungency in Capsicum species.</title>
        <authorList>
            <person name="Kim S."/>
            <person name="Park M."/>
            <person name="Yeom S.I."/>
            <person name="Kim Y.M."/>
            <person name="Lee J.M."/>
            <person name="Lee H.A."/>
            <person name="Seo E."/>
            <person name="Choi J."/>
            <person name="Cheong K."/>
            <person name="Kim K.T."/>
            <person name="Jung K."/>
            <person name="Lee G.W."/>
            <person name="Oh S.K."/>
            <person name="Bae C."/>
            <person name="Kim S.B."/>
            <person name="Lee H.Y."/>
            <person name="Kim S.Y."/>
            <person name="Kim M.S."/>
            <person name="Kang B.C."/>
            <person name="Jo Y.D."/>
            <person name="Yang H.B."/>
            <person name="Jeong H.J."/>
            <person name="Kang W.H."/>
            <person name="Kwon J.K."/>
            <person name="Shin C."/>
            <person name="Lim J.Y."/>
            <person name="Park J.H."/>
            <person name="Huh J.H."/>
            <person name="Kim J.S."/>
            <person name="Kim B.D."/>
            <person name="Cohen O."/>
            <person name="Paran I."/>
            <person name="Suh M.C."/>
            <person name="Lee S.B."/>
            <person name="Kim Y.K."/>
            <person name="Shin Y."/>
            <person name="Noh S.J."/>
            <person name="Park J."/>
            <person name="Seo Y.S."/>
            <person name="Kwon S.Y."/>
            <person name="Kim H.A."/>
            <person name="Park J.M."/>
            <person name="Kim H.J."/>
            <person name="Choi S.B."/>
            <person name="Bosland P.W."/>
            <person name="Reeves G."/>
            <person name="Jo S.H."/>
            <person name="Lee B.W."/>
            <person name="Cho H.T."/>
            <person name="Choi H.S."/>
            <person name="Lee M.S."/>
            <person name="Yu Y."/>
            <person name="Do Choi Y."/>
            <person name="Park B.S."/>
            <person name="van Deynze A."/>
            <person name="Ashrafi H."/>
            <person name="Hill T."/>
            <person name="Kim W.T."/>
            <person name="Pai H.S."/>
            <person name="Ahn H.K."/>
            <person name="Yeam I."/>
            <person name="Giovannoni J.J."/>
            <person name="Rose J.K."/>
            <person name="Sorensen I."/>
            <person name="Lee S.J."/>
            <person name="Kim R.W."/>
            <person name="Choi I.Y."/>
            <person name="Choi B.S."/>
            <person name="Lim J.S."/>
            <person name="Lee Y.H."/>
            <person name="Choi D."/>
        </authorList>
    </citation>
    <scope>NUCLEOTIDE SEQUENCE [LARGE SCALE GENOMIC DNA]</scope>
    <source>
        <strain evidence="7">cv. CM334</strain>
    </source>
</reference>
<gene>
    <name evidence="6" type="ORF">T459_00446</name>
</gene>
<dbReference type="SUPFAM" id="SSF52743">
    <property type="entry name" value="Subtilisin-like"/>
    <property type="match status" value="1"/>
</dbReference>
<dbReference type="AlphaFoldDB" id="A0A2G3AEB3"/>
<dbReference type="GO" id="GO:0004252">
    <property type="term" value="F:serine-type endopeptidase activity"/>
    <property type="evidence" value="ECO:0007669"/>
    <property type="project" value="InterPro"/>
</dbReference>
<reference evidence="6 7" key="2">
    <citation type="journal article" date="2017" name="Genome Biol.">
        <title>New reference genome sequences of hot pepper reveal the massive evolution of plant disease-resistance genes by retroduplication.</title>
        <authorList>
            <person name="Kim S."/>
            <person name="Park J."/>
            <person name="Yeom S.I."/>
            <person name="Kim Y.M."/>
            <person name="Seo E."/>
            <person name="Kim K.T."/>
            <person name="Kim M.S."/>
            <person name="Lee J.M."/>
            <person name="Cheong K."/>
            <person name="Shin H.S."/>
            <person name="Kim S.B."/>
            <person name="Han K."/>
            <person name="Lee J."/>
            <person name="Park M."/>
            <person name="Lee H.A."/>
            <person name="Lee H.Y."/>
            <person name="Lee Y."/>
            <person name="Oh S."/>
            <person name="Lee J.H."/>
            <person name="Choi E."/>
            <person name="Choi E."/>
            <person name="Lee S.E."/>
            <person name="Jeon J."/>
            <person name="Kim H."/>
            <person name="Choi G."/>
            <person name="Song H."/>
            <person name="Lee J."/>
            <person name="Lee S.C."/>
            <person name="Kwon J.K."/>
            <person name="Lee H.Y."/>
            <person name="Koo N."/>
            <person name="Hong Y."/>
            <person name="Kim R.W."/>
            <person name="Kang W.H."/>
            <person name="Huh J.H."/>
            <person name="Kang B.C."/>
            <person name="Yang T.J."/>
            <person name="Lee Y.H."/>
            <person name="Bennetzen J.L."/>
            <person name="Choi D."/>
        </authorList>
    </citation>
    <scope>NUCLEOTIDE SEQUENCE [LARGE SCALE GENOMIC DNA]</scope>
    <source>
        <strain evidence="7">cv. CM334</strain>
    </source>
</reference>
<dbReference type="Gramene" id="PHT92564">
    <property type="protein sequence ID" value="PHT92564"/>
    <property type="gene ID" value="T459_00446"/>
</dbReference>
<sequence length="243" mass="26793">MSCPHLSGTAALLKIAHSDWSPAAIKSVVMTTADQFNREGQPILDERELRADVFAIGAGHVNPTKAITPGLIYDIHPMNYSRYLCGLGYTNIQIGLLVSQKMNCSLISSISEAELNYPSFSILLGEETRKYSRIVTNVGDGNSTYVASIAQIPGVHTVVEPMELVFTKVNQQATYMISFTRTGEDFGLFVEGSISWISKNHVVRSPISIKILPSNTENNFSRRVVRSSLCTVLAHCLFYFIVL</sequence>
<evidence type="ECO:0000313" key="7">
    <source>
        <dbReference type="Proteomes" id="UP000222542"/>
    </source>
</evidence>
<dbReference type="Proteomes" id="UP000222542">
    <property type="component" value="Unassembled WGS sequence"/>
</dbReference>
<organism evidence="6 7">
    <name type="scientific">Capsicum annuum</name>
    <name type="common">Capsicum pepper</name>
    <dbReference type="NCBI Taxonomy" id="4072"/>
    <lineage>
        <taxon>Eukaryota</taxon>
        <taxon>Viridiplantae</taxon>
        <taxon>Streptophyta</taxon>
        <taxon>Embryophyta</taxon>
        <taxon>Tracheophyta</taxon>
        <taxon>Spermatophyta</taxon>
        <taxon>Magnoliopsida</taxon>
        <taxon>eudicotyledons</taxon>
        <taxon>Gunneridae</taxon>
        <taxon>Pentapetalae</taxon>
        <taxon>asterids</taxon>
        <taxon>lamiids</taxon>
        <taxon>Solanales</taxon>
        <taxon>Solanaceae</taxon>
        <taxon>Solanoideae</taxon>
        <taxon>Capsiceae</taxon>
        <taxon>Capsicum</taxon>
    </lineage>
</organism>
<evidence type="ECO:0000256" key="2">
    <source>
        <dbReference type="ARBA" id="ARBA00022729"/>
    </source>
</evidence>
<comment type="similarity">
    <text evidence="1 3">Belongs to the peptidase S8 family.</text>
</comment>
<dbReference type="OMA" id="EANCKPF"/>
<dbReference type="Gene3D" id="3.40.50.200">
    <property type="entry name" value="Peptidase S8/S53 domain"/>
    <property type="match status" value="1"/>
</dbReference>